<name>A0A383WAK4_TETOB</name>
<evidence type="ECO:0000313" key="4">
    <source>
        <dbReference type="Proteomes" id="UP000256970"/>
    </source>
</evidence>
<feature type="transmembrane region" description="Helical" evidence="1">
    <location>
        <begin position="195"/>
        <end position="217"/>
    </location>
</feature>
<reference evidence="3 4" key="1">
    <citation type="submission" date="2016-10" db="EMBL/GenBank/DDBJ databases">
        <authorList>
            <person name="Cai Z."/>
        </authorList>
    </citation>
    <scope>NUCLEOTIDE SEQUENCE [LARGE SCALE GENOMIC DNA]</scope>
</reference>
<gene>
    <name evidence="3" type="ORF">BQ4739_LOCUS14474</name>
    <name evidence="2" type="ORF">BQ4739_LOCUS7550</name>
</gene>
<evidence type="ECO:0000313" key="2">
    <source>
        <dbReference type="EMBL" id="SZX67129.1"/>
    </source>
</evidence>
<evidence type="ECO:0000256" key="1">
    <source>
        <dbReference type="SAM" id="Phobius"/>
    </source>
</evidence>
<organism evidence="3 4">
    <name type="scientific">Tetradesmus obliquus</name>
    <name type="common">Green alga</name>
    <name type="synonym">Acutodesmus obliquus</name>
    <dbReference type="NCBI Taxonomy" id="3088"/>
    <lineage>
        <taxon>Eukaryota</taxon>
        <taxon>Viridiplantae</taxon>
        <taxon>Chlorophyta</taxon>
        <taxon>core chlorophytes</taxon>
        <taxon>Chlorophyceae</taxon>
        <taxon>CS clade</taxon>
        <taxon>Sphaeropleales</taxon>
        <taxon>Scenedesmaceae</taxon>
        <taxon>Tetradesmus</taxon>
    </lineage>
</organism>
<feature type="transmembrane region" description="Helical" evidence="1">
    <location>
        <begin position="93"/>
        <end position="112"/>
    </location>
</feature>
<keyword evidence="1" id="KW-0812">Transmembrane</keyword>
<keyword evidence="4" id="KW-1185">Reference proteome</keyword>
<protein>
    <submittedName>
        <fullName evidence="3">Uncharacterized protein</fullName>
    </submittedName>
</protein>
<keyword evidence="1" id="KW-0472">Membrane</keyword>
<sequence length="353" mass="38184">MMGQQAAGAEQHLQGLGQLRLSWLLRPYKQQPGASEVQHLEELYQTSQEAKRFYAKMDTGGCMMAFANNVCLLLVLGSKHSSKAASGSADSLLTARICAIAAALQLLLLHAYGSSMTPRSRHGLAAANRCFRMVLSLLHAARTSFNVLGPVSSWQQRGVLVTLATCLCMCPTLQLQTSVNFLLPLRWALLLQPAAAAAVAATVWGAPAAMALVPGLQEAASRVCSRMRYFVDAVIFVTSQASMLPLMAGSGTDGQQQQQLGSCGGAAAFYQLQLFVLLLLAVFVPLYVTYLLELRQKVAYWQAKGWDVEADVSPFLPLPSCPWFSCLLVLFMWPVLLWCIAEAVAEWAVAAAV</sequence>
<accession>A0A383WAK4</accession>
<dbReference type="AlphaFoldDB" id="A0A383WAK4"/>
<keyword evidence="1" id="KW-1133">Transmembrane helix</keyword>
<proteinExistence type="predicted"/>
<dbReference type="Proteomes" id="UP000256970">
    <property type="component" value="Unassembled WGS sequence"/>
</dbReference>
<feature type="transmembrane region" description="Helical" evidence="1">
    <location>
        <begin position="268"/>
        <end position="292"/>
    </location>
</feature>
<feature type="transmembrane region" description="Helical" evidence="1">
    <location>
        <begin position="158"/>
        <end position="175"/>
    </location>
</feature>
<feature type="transmembrane region" description="Helical" evidence="1">
    <location>
        <begin position="323"/>
        <end position="345"/>
    </location>
</feature>
<feature type="transmembrane region" description="Helical" evidence="1">
    <location>
        <begin position="61"/>
        <end position="81"/>
    </location>
</feature>
<evidence type="ECO:0000313" key="3">
    <source>
        <dbReference type="EMBL" id="SZX74232.1"/>
    </source>
</evidence>
<feature type="transmembrane region" description="Helical" evidence="1">
    <location>
        <begin position="229"/>
        <end position="248"/>
    </location>
</feature>
<dbReference type="EMBL" id="FNXT01000770">
    <property type="protein sequence ID" value="SZX67129.1"/>
    <property type="molecule type" value="Genomic_DNA"/>
</dbReference>
<dbReference type="EMBL" id="FNXT01001208">
    <property type="protein sequence ID" value="SZX74232.1"/>
    <property type="molecule type" value="Genomic_DNA"/>
</dbReference>